<keyword evidence="19" id="KW-0732">Signal</keyword>
<dbReference type="Proteomes" id="UP000835052">
    <property type="component" value="Unassembled WGS sequence"/>
</dbReference>
<evidence type="ECO:0000256" key="16">
    <source>
        <dbReference type="ARBA" id="ARBA00049421"/>
    </source>
</evidence>
<dbReference type="GO" id="GO:0030145">
    <property type="term" value="F:manganese ion binding"/>
    <property type="evidence" value="ECO:0007669"/>
    <property type="project" value="UniProtKB-UniRule"/>
</dbReference>
<keyword evidence="9" id="KW-1133">Transmembrane helix</keyword>
<evidence type="ECO:0000256" key="6">
    <source>
        <dbReference type="ARBA" id="ARBA00022692"/>
    </source>
</evidence>
<protein>
    <recommendedName>
        <fullName evidence="14 17">Alpha-1,3-mannosyl-glycoprotein 2-beta-N-acetylglucosaminyltransferase</fullName>
        <shortName evidence="17">GNT-I</shortName>
        <shortName evidence="17">GlcNAc-T I</shortName>
        <ecNumber evidence="14 17">2.4.1.101</ecNumber>
    </recommendedName>
    <alternativeName>
        <fullName evidence="15 17">N-glycosyl-oligosaccharide-glycoprotein N-acetylglucosaminyltransferase I</fullName>
    </alternativeName>
</protein>
<comment type="function">
    <text evidence="13 17">Initiates complex N-linked carbohydrate formation. Essential for the conversion of high-mannose to hybrid and complex N-glycans.</text>
</comment>
<dbReference type="GO" id="GO:0000139">
    <property type="term" value="C:Golgi membrane"/>
    <property type="evidence" value="ECO:0007669"/>
    <property type="project" value="UniProtKB-SubCell"/>
</dbReference>
<dbReference type="SUPFAM" id="SSF53448">
    <property type="entry name" value="Nucleotide-diphospho-sugar transferases"/>
    <property type="match status" value="1"/>
</dbReference>
<keyword evidence="12 17" id="KW-0464">Manganese</keyword>
<evidence type="ECO:0000256" key="19">
    <source>
        <dbReference type="SAM" id="SignalP"/>
    </source>
</evidence>
<evidence type="ECO:0000256" key="12">
    <source>
        <dbReference type="ARBA" id="ARBA00023211"/>
    </source>
</evidence>
<keyword evidence="11" id="KW-0472">Membrane</keyword>
<dbReference type="Gene3D" id="3.90.550.10">
    <property type="entry name" value="Spore Coat Polysaccharide Biosynthesis Protein SpsA, Chain A"/>
    <property type="match status" value="1"/>
</dbReference>
<accession>A0A8S1GPL2</accession>
<dbReference type="GO" id="GO:0006487">
    <property type="term" value="P:protein N-linked glycosylation"/>
    <property type="evidence" value="ECO:0007669"/>
    <property type="project" value="TreeGrafter"/>
</dbReference>
<dbReference type="EC" id="2.4.1.101" evidence="14 17"/>
<organism evidence="20 21">
    <name type="scientific">Caenorhabditis auriculariae</name>
    <dbReference type="NCBI Taxonomy" id="2777116"/>
    <lineage>
        <taxon>Eukaryota</taxon>
        <taxon>Metazoa</taxon>
        <taxon>Ecdysozoa</taxon>
        <taxon>Nematoda</taxon>
        <taxon>Chromadorea</taxon>
        <taxon>Rhabditida</taxon>
        <taxon>Rhabditina</taxon>
        <taxon>Rhabditomorpha</taxon>
        <taxon>Rhabditoidea</taxon>
        <taxon>Rhabditidae</taxon>
        <taxon>Peloderinae</taxon>
        <taxon>Caenorhabditis</taxon>
    </lineage>
</organism>
<evidence type="ECO:0000256" key="9">
    <source>
        <dbReference type="ARBA" id="ARBA00022989"/>
    </source>
</evidence>
<evidence type="ECO:0000256" key="13">
    <source>
        <dbReference type="ARBA" id="ARBA00037706"/>
    </source>
</evidence>
<keyword evidence="10 17" id="KW-0333">Golgi apparatus</keyword>
<evidence type="ECO:0000256" key="10">
    <source>
        <dbReference type="ARBA" id="ARBA00023034"/>
    </source>
</evidence>
<keyword evidence="8 17" id="KW-0735">Signal-anchor</keyword>
<evidence type="ECO:0000256" key="14">
    <source>
        <dbReference type="ARBA" id="ARBA00038949"/>
    </source>
</evidence>
<dbReference type="PANTHER" id="PTHR10468:SF0">
    <property type="entry name" value="ALPHA-1,3-MANNOSYL-GLYCOPROTEIN 2-BETA-N-ACETYLGLUCOSAMINYLTRANSFERASE"/>
    <property type="match status" value="1"/>
</dbReference>
<evidence type="ECO:0000256" key="1">
    <source>
        <dbReference type="ARBA" id="ARBA00004323"/>
    </source>
</evidence>
<comment type="cofactor">
    <cofactor evidence="17">
        <name>Mn(2+)</name>
        <dbReference type="ChEBI" id="CHEBI:29035"/>
    </cofactor>
    <text evidence="17">The cofactor is mostly bound to the substrate.</text>
</comment>
<keyword evidence="18" id="KW-0175">Coiled coil</keyword>
<dbReference type="InterPro" id="IPR052261">
    <property type="entry name" value="Glycosyltransferase_13"/>
</dbReference>
<evidence type="ECO:0000256" key="17">
    <source>
        <dbReference type="RuleBase" id="RU368119"/>
    </source>
</evidence>
<dbReference type="GO" id="GO:0003827">
    <property type="term" value="F:alpha-1,3-mannosylglycoprotein 2-beta-N-acetylglucosaminyltransferase activity"/>
    <property type="evidence" value="ECO:0007669"/>
    <property type="project" value="UniProtKB-UniRule"/>
</dbReference>
<evidence type="ECO:0000256" key="3">
    <source>
        <dbReference type="ARBA" id="ARBA00006492"/>
    </source>
</evidence>
<feature type="signal peptide" evidence="19">
    <location>
        <begin position="1"/>
        <end position="21"/>
    </location>
</feature>
<evidence type="ECO:0000256" key="11">
    <source>
        <dbReference type="ARBA" id="ARBA00023136"/>
    </source>
</evidence>
<dbReference type="InterPro" id="IPR004139">
    <property type="entry name" value="Glyco_trans_13"/>
</dbReference>
<keyword evidence="7 17" id="KW-0479">Metal-binding</keyword>
<comment type="pathway">
    <text evidence="2 17">Protein modification; protein glycosylation.</text>
</comment>
<feature type="coiled-coil region" evidence="18">
    <location>
        <begin position="25"/>
        <end position="59"/>
    </location>
</feature>
<dbReference type="InterPro" id="IPR029044">
    <property type="entry name" value="Nucleotide-diphossugar_trans"/>
</dbReference>
<evidence type="ECO:0000256" key="18">
    <source>
        <dbReference type="SAM" id="Coils"/>
    </source>
</evidence>
<keyword evidence="5" id="KW-0808">Transferase</keyword>
<comment type="similarity">
    <text evidence="3 17">Belongs to the glycosyltransferase 13 family.</text>
</comment>
<evidence type="ECO:0000256" key="8">
    <source>
        <dbReference type="ARBA" id="ARBA00022968"/>
    </source>
</evidence>
<comment type="catalytic activity">
    <reaction evidence="16 17">
        <text>N(4)-(alpha-D-Man-(1-&gt;3)-[alpha-D-Man-(1-&gt;3)-[alpha-D-Man-(1-&gt;6)]-alpha-D-Man-(1-&gt;6)]-beta-D-Man-(1-&gt;4)-beta-D-GlcNAc-(1-&gt;4)-beta-D-GlcNAc)-L-asparaginyl-[protein] (N-glucan mannose isomer 5A1,2) + UDP-N-acetyl-alpha-D-glucosamine = N(4)-{beta-D-GlcNAc-(1-&gt;2)-alpha-D-Man-(1-&gt;3)-[alpha-D-Man-(1-&gt;3)-[alpha-D-Man-(1-&gt;6)]-alpha-D-Man-(1-&gt;6)]-beta-D-Man-(1-&gt;4)-beta-D-GlcNAc-(1-&gt;4)-beta-D-GlcNAc}-L-asparaginyl-[protein] + UDP + H(+)</text>
        <dbReference type="Rhea" id="RHEA:11456"/>
        <dbReference type="Rhea" id="RHEA-COMP:14367"/>
        <dbReference type="Rhea" id="RHEA-COMP:14368"/>
        <dbReference type="ChEBI" id="CHEBI:15378"/>
        <dbReference type="ChEBI" id="CHEBI:57705"/>
        <dbReference type="ChEBI" id="CHEBI:58223"/>
        <dbReference type="ChEBI" id="CHEBI:59087"/>
        <dbReference type="ChEBI" id="CHEBI:60625"/>
        <dbReference type="EC" id="2.4.1.101"/>
    </reaction>
</comment>
<proteinExistence type="inferred from homology"/>
<reference evidence="20" key="1">
    <citation type="submission" date="2020-10" db="EMBL/GenBank/DDBJ databases">
        <authorList>
            <person name="Kikuchi T."/>
        </authorList>
    </citation>
    <scope>NUCLEOTIDE SEQUENCE</scope>
    <source>
        <strain evidence="20">NKZ352</strain>
    </source>
</reference>
<feature type="chain" id="PRO_5035803610" description="Alpha-1,3-mannosyl-glycoprotein 2-beta-N-acetylglucosaminyltransferase" evidence="19">
    <location>
        <begin position="22"/>
        <end position="427"/>
    </location>
</feature>
<comment type="caution">
    <text evidence="20">The sequence shown here is derived from an EMBL/GenBank/DDBJ whole genome shotgun (WGS) entry which is preliminary data.</text>
</comment>
<evidence type="ECO:0000256" key="4">
    <source>
        <dbReference type="ARBA" id="ARBA00022676"/>
    </source>
</evidence>
<evidence type="ECO:0000256" key="5">
    <source>
        <dbReference type="ARBA" id="ARBA00022679"/>
    </source>
</evidence>
<dbReference type="PANTHER" id="PTHR10468">
    <property type="entry name" value="PROTEIN O-LINKED-MANNOSE BETA-1,2-N-ACETYLGLUCOSAMINYLTRANSFERASE 1/ALPHA-1,3-MANNOSYL-GLYCOPROTEIN 2-BETA-N-ACETYLGLUCOSAMINYLTRANSFERASE"/>
    <property type="match status" value="1"/>
</dbReference>
<name>A0A8S1GPL2_9PELO</name>
<dbReference type="EMBL" id="CAJGYM010000002">
    <property type="protein sequence ID" value="CAD6185316.1"/>
    <property type="molecule type" value="Genomic_DNA"/>
</dbReference>
<dbReference type="Pfam" id="PF03071">
    <property type="entry name" value="GNT-I"/>
    <property type="match status" value="1"/>
</dbReference>
<dbReference type="FunFam" id="3.90.550.10:FF:000055">
    <property type="entry name" value="Alpha-1,3-mannosyl-glycoprotein 2-beta-N-acetylglucosaminyltransferase"/>
    <property type="match status" value="1"/>
</dbReference>
<dbReference type="OrthoDB" id="440755at2759"/>
<evidence type="ECO:0000256" key="2">
    <source>
        <dbReference type="ARBA" id="ARBA00004922"/>
    </source>
</evidence>
<comment type="subcellular location">
    <subcellularLocation>
        <location evidence="1 17">Golgi apparatus membrane</location>
        <topology evidence="1 17">Single-pass type II membrane protein</topology>
    </subcellularLocation>
</comment>
<evidence type="ECO:0000256" key="15">
    <source>
        <dbReference type="ARBA" id="ARBA00041712"/>
    </source>
</evidence>
<dbReference type="AlphaFoldDB" id="A0A8S1GPL2"/>
<keyword evidence="6" id="KW-0812">Transmembrane</keyword>
<gene>
    <name evidence="20" type="ORF">CAUJ_LOCUS1235</name>
</gene>
<keyword evidence="4 17" id="KW-0328">Glycosyltransferase</keyword>
<sequence>MDCFFIILFLLKNTSFTPSSSDPVIDVVLNAVKKLESGLENEQEEITRLKLRMDELQRMKEVNPKFDRNKPKPHSRIWTEPIPVLVFACNRAIAVKEHVKKLLRLRHPNDREKFPIIVSQDCDDLSVRDAVQSFGQEVQYLKHLAGEKANITIPNNHRMYTAYYRIARHYKLALNEIFKRYTSVIITEDDLNISEDFFSYFSATRYLLENDPKLWCVSAWNDNGKIGSIDLDAAEKLYRSDFFPGLGWMMTSKLWNELGPIWPTGFWDDWMRDPLRRKGRQCIRPEISRTGMSNYGKEGASKGQFFSKHLAKVHLNEKFVDFKDMNLDFLLEENYNRTFLEEVNSASLVPIDEALRATMLQSNGENKPNKFRVTFSGNRDYILKADAFTYNARLQGRSSAHSLQRHCYVLHKWSYDPEWYVFPEFGE</sequence>
<evidence type="ECO:0000313" key="20">
    <source>
        <dbReference type="EMBL" id="CAD6185316.1"/>
    </source>
</evidence>
<keyword evidence="21" id="KW-1185">Reference proteome</keyword>
<evidence type="ECO:0000256" key="7">
    <source>
        <dbReference type="ARBA" id="ARBA00022723"/>
    </source>
</evidence>
<evidence type="ECO:0000313" key="21">
    <source>
        <dbReference type="Proteomes" id="UP000835052"/>
    </source>
</evidence>